<sequence length="103" mass="11199">MPITLPLPARLTRDEVVTWVRSVQPQFQQAKEHAEPIQVDASALKQFDSSALAALLAVRREAQQQGVVFAGVVGMSATLRSLADVYGIDELLDEGREKPSAGR</sequence>
<dbReference type="AlphaFoldDB" id="A0A0U1Q329"/>
<dbReference type="InterPro" id="IPR058548">
    <property type="entry name" value="MlaB-like_STAS"/>
</dbReference>
<proteinExistence type="predicted"/>
<accession>A0A0U1Q329</accession>
<dbReference type="OrthoDB" id="9156744at2"/>
<dbReference type="Gene3D" id="3.30.750.24">
    <property type="entry name" value="STAS domain"/>
    <property type="match status" value="1"/>
</dbReference>
<comment type="caution">
    <text evidence="2">The sequence shown here is derived from an EMBL/GenBank/DDBJ whole genome shotgun (WGS) entry which is preliminary data.</text>
</comment>
<dbReference type="Proteomes" id="UP000050580">
    <property type="component" value="Unassembled WGS sequence"/>
</dbReference>
<dbReference type="Pfam" id="PF13466">
    <property type="entry name" value="STAS_2"/>
    <property type="match status" value="1"/>
</dbReference>
<keyword evidence="3" id="KW-1185">Reference proteome</keyword>
<gene>
    <name evidence="2" type="ORF">AAV94_01905</name>
</gene>
<dbReference type="SUPFAM" id="SSF52091">
    <property type="entry name" value="SpoIIaa-like"/>
    <property type="match status" value="1"/>
</dbReference>
<evidence type="ECO:0000259" key="1">
    <source>
        <dbReference type="Pfam" id="PF13466"/>
    </source>
</evidence>
<dbReference type="InterPro" id="IPR036513">
    <property type="entry name" value="STAS_dom_sf"/>
</dbReference>
<dbReference type="RefSeq" id="WP_046740591.1">
    <property type="nucleotide sequence ID" value="NZ_LBNQ01000009.1"/>
</dbReference>
<dbReference type="STRING" id="1610491.AAV94_01905"/>
<reference evidence="2 3" key="1">
    <citation type="submission" date="2015-05" db="EMBL/GenBank/DDBJ databases">
        <title>Draft genome sequence of Lampropedia sp. CT6, isolated from the microbial mat of a hot water spring, located at Manikaran, India.</title>
        <authorList>
            <person name="Tripathi C."/>
            <person name="Rani P."/>
            <person name="Mahato N.K."/>
            <person name="Lal R."/>
        </authorList>
    </citation>
    <scope>NUCLEOTIDE SEQUENCE [LARGE SCALE GENOMIC DNA]</scope>
    <source>
        <strain evidence="2 3">CT6</strain>
    </source>
</reference>
<dbReference type="EMBL" id="LBNQ01000009">
    <property type="protein sequence ID" value="KKW69157.1"/>
    <property type="molecule type" value="Genomic_DNA"/>
</dbReference>
<protein>
    <recommendedName>
        <fullName evidence="1">MlaB-like STAS domain-containing protein</fullName>
    </recommendedName>
</protein>
<evidence type="ECO:0000313" key="3">
    <source>
        <dbReference type="Proteomes" id="UP000050580"/>
    </source>
</evidence>
<evidence type="ECO:0000313" key="2">
    <source>
        <dbReference type="EMBL" id="KKW69157.1"/>
    </source>
</evidence>
<name>A0A0U1Q329_9BURK</name>
<feature type="domain" description="MlaB-like STAS" evidence="1">
    <location>
        <begin position="7"/>
        <end position="89"/>
    </location>
</feature>
<organism evidence="2 3">
    <name type="scientific">Lampropedia cohaerens</name>
    <dbReference type="NCBI Taxonomy" id="1610491"/>
    <lineage>
        <taxon>Bacteria</taxon>
        <taxon>Pseudomonadati</taxon>
        <taxon>Pseudomonadota</taxon>
        <taxon>Betaproteobacteria</taxon>
        <taxon>Burkholderiales</taxon>
        <taxon>Comamonadaceae</taxon>
        <taxon>Lampropedia</taxon>
    </lineage>
</organism>